<keyword evidence="4" id="KW-1185">Reference proteome</keyword>
<keyword evidence="1" id="KW-0802">TPR repeat</keyword>
<dbReference type="AlphaFoldDB" id="A0A4V3JG87"/>
<evidence type="ECO:0000313" key="4">
    <source>
        <dbReference type="Proteomes" id="UP000298097"/>
    </source>
</evidence>
<accession>A0A4V3JG87</accession>
<keyword evidence="2" id="KW-0472">Membrane</keyword>
<reference evidence="3" key="1">
    <citation type="journal article" date="2019" name="PLoS Negl. Trop. Dis.">
        <title>Revisiting the worldwide diversity of Leptospira species in the environment.</title>
        <authorList>
            <person name="Vincent A.T."/>
            <person name="Schiettekatte O."/>
            <person name="Bourhy P."/>
            <person name="Veyrier F.J."/>
            <person name="Picardeau M."/>
        </authorList>
    </citation>
    <scope>NUCLEOTIDE SEQUENCE [LARGE SCALE GENOMIC DNA]</scope>
    <source>
        <strain evidence="3">201800301</strain>
    </source>
</reference>
<protein>
    <submittedName>
        <fullName evidence="3">Uncharacterized protein</fullName>
    </submittedName>
</protein>
<dbReference type="Pfam" id="PF13181">
    <property type="entry name" value="TPR_8"/>
    <property type="match status" value="1"/>
</dbReference>
<organism evidence="3 4">
    <name type="scientific">Leptospira andrefontaineae</name>
    <dbReference type="NCBI Taxonomy" id="2484976"/>
    <lineage>
        <taxon>Bacteria</taxon>
        <taxon>Pseudomonadati</taxon>
        <taxon>Spirochaetota</taxon>
        <taxon>Spirochaetia</taxon>
        <taxon>Leptospirales</taxon>
        <taxon>Leptospiraceae</taxon>
        <taxon>Leptospira</taxon>
    </lineage>
</organism>
<comment type="caution">
    <text evidence="3">The sequence shown here is derived from an EMBL/GenBank/DDBJ whole genome shotgun (WGS) entry which is preliminary data.</text>
</comment>
<feature type="repeat" description="TPR" evidence="1">
    <location>
        <begin position="77"/>
        <end position="110"/>
    </location>
</feature>
<proteinExistence type="predicted"/>
<dbReference type="InterPro" id="IPR011990">
    <property type="entry name" value="TPR-like_helical_dom_sf"/>
</dbReference>
<evidence type="ECO:0000256" key="2">
    <source>
        <dbReference type="SAM" id="Phobius"/>
    </source>
</evidence>
<dbReference type="EMBL" id="RQEY01000012">
    <property type="protein sequence ID" value="TGK41262.1"/>
    <property type="molecule type" value="Genomic_DNA"/>
</dbReference>
<dbReference type="SUPFAM" id="SSF48452">
    <property type="entry name" value="TPR-like"/>
    <property type="match status" value="1"/>
</dbReference>
<gene>
    <name evidence="3" type="ORF">EHO65_07495</name>
</gene>
<keyword evidence="2" id="KW-1133">Transmembrane helix</keyword>
<dbReference type="SMART" id="SM00028">
    <property type="entry name" value="TPR"/>
    <property type="match status" value="3"/>
</dbReference>
<dbReference type="InterPro" id="IPR019734">
    <property type="entry name" value="TPR_rpt"/>
</dbReference>
<name>A0A4V3JG87_9LEPT</name>
<dbReference type="PROSITE" id="PS50005">
    <property type="entry name" value="TPR"/>
    <property type="match status" value="2"/>
</dbReference>
<sequence length="220" mass="24876">MIKLELQKVKSYLTLRSYLIIGSVLLGLICIFGYLVISKKSEVKALLSDALTSYKSNDLPKAKGLMLRVIEVDSSNPEAYFLLGKIEYYSKNFSDSLVSFENCVSSDPKRVDCMIWKAKAIYLVGKDVKAFDKAVNEIRSMGIESPEVFHLDGLRYELTGKLDKAIESYNRAVDMSSAISPTLIRLEEIYTRAGFKSKANKFHMLNEAIIEYNDPSISRR</sequence>
<feature type="repeat" description="TPR" evidence="1">
    <location>
        <begin position="146"/>
        <end position="179"/>
    </location>
</feature>
<dbReference type="Proteomes" id="UP000298097">
    <property type="component" value="Unassembled WGS sequence"/>
</dbReference>
<evidence type="ECO:0000313" key="3">
    <source>
        <dbReference type="EMBL" id="TGK41262.1"/>
    </source>
</evidence>
<dbReference type="Gene3D" id="1.25.40.10">
    <property type="entry name" value="Tetratricopeptide repeat domain"/>
    <property type="match status" value="1"/>
</dbReference>
<feature type="transmembrane region" description="Helical" evidence="2">
    <location>
        <begin position="15"/>
        <end position="37"/>
    </location>
</feature>
<dbReference type="OrthoDB" id="331791at2"/>
<dbReference type="RefSeq" id="WP_135773513.1">
    <property type="nucleotide sequence ID" value="NZ_RQEY01000012.1"/>
</dbReference>
<keyword evidence="2" id="KW-0812">Transmembrane</keyword>
<evidence type="ECO:0000256" key="1">
    <source>
        <dbReference type="PROSITE-ProRule" id="PRU00339"/>
    </source>
</evidence>